<reference evidence="7 8" key="1">
    <citation type="journal article" date="2016" name="Nat. Commun.">
        <title>Thousands of microbial genomes shed light on interconnected biogeochemical processes in an aquifer system.</title>
        <authorList>
            <person name="Anantharaman K."/>
            <person name="Brown C.T."/>
            <person name="Hug L.A."/>
            <person name="Sharon I."/>
            <person name="Castelle C.J."/>
            <person name="Probst A.J."/>
            <person name="Thomas B.C."/>
            <person name="Singh A."/>
            <person name="Wilkins M.J."/>
            <person name="Karaoz U."/>
            <person name="Brodie E.L."/>
            <person name="Williams K.H."/>
            <person name="Hubbard S.S."/>
            <person name="Banfield J.F."/>
        </authorList>
    </citation>
    <scope>NUCLEOTIDE SEQUENCE [LARGE SCALE GENOMIC DNA]</scope>
</reference>
<keyword evidence="1 5" id="KW-0004">4Fe-4S</keyword>
<dbReference type="PANTHER" id="PTHR30426">
    <property type="entry name" value="4-HYDROXY-3-METHYLBUT-2-ENYL DIPHOSPHATE REDUCTASE"/>
    <property type="match status" value="1"/>
</dbReference>
<feature type="binding site" evidence="5">
    <location>
        <position position="156"/>
    </location>
    <ligand>
        <name>(2E)-4-hydroxy-3-methylbut-2-enyl diphosphate</name>
        <dbReference type="ChEBI" id="CHEBI:128753"/>
    </ligand>
</feature>
<dbReference type="Pfam" id="PF09992">
    <property type="entry name" value="NAGPA"/>
    <property type="match status" value="1"/>
</dbReference>
<keyword evidence="2 5" id="KW-0479">Metal-binding</keyword>
<evidence type="ECO:0000259" key="6">
    <source>
        <dbReference type="Pfam" id="PF09992"/>
    </source>
</evidence>
<feature type="binding site" evidence="5">
    <location>
        <position position="106"/>
    </location>
    <ligand>
        <name>dimethylallyl diphosphate</name>
        <dbReference type="ChEBI" id="CHEBI:57623"/>
    </ligand>
</feature>
<dbReference type="GO" id="GO:0016114">
    <property type="term" value="P:terpenoid biosynthetic process"/>
    <property type="evidence" value="ECO:0007669"/>
    <property type="project" value="UniProtKB-UniRule"/>
</dbReference>
<comment type="pathway">
    <text evidence="5">Isoprenoid biosynthesis; dimethylallyl diphosphate biosynthesis; dimethylallyl diphosphate from (2E)-4-hydroxy-3-methylbutenyl diphosphate: step 1/1.</text>
</comment>
<dbReference type="EMBL" id="METP01000030">
    <property type="protein sequence ID" value="OGC05997.1"/>
    <property type="molecule type" value="Genomic_DNA"/>
</dbReference>
<feature type="binding site" evidence="5">
    <location>
        <position position="71"/>
    </location>
    <ligand>
        <name>dimethylallyl diphosphate</name>
        <dbReference type="ChEBI" id="CHEBI:57623"/>
    </ligand>
</feature>
<dbReference type="Gene3D" id="3.40.50.11270">
    <property type="match status" value="1"/>
</dbReference>
<dbReference type="GO" id="GO:0050992">
    <property type="term" value="P:dimethylallyl diphosphate biosynthetic process"/>
    <property type="evidence" value="ECO:0007669"/>
    <property type="project" value="UniProtKB-UniRule"/>
</dbReference>
<feature type="binding site" evidence="5">
    <location>
        <position position="71"/>
    </location>
    <ligand>
        <name>(2E)-4-hydroxy-3-methylbut-2-enyl diphosphate</name>
        <dbReference type="ChEBI" id="CHEBI:128753"/>
    </ligand>
</feature>
<dbReference type="CDD" id="cd13944">
    <property type="entry name" value="lytB_ispH"/>
    <property type="match status" value="1"/>
</dbReference>
<proteinExistence type="inferred from homology"/>
<dbReference type="PANTHER" id="PTHR30426:SF0">
    <property type="entry name" value="4-HYDROXY-3-METHYLBUT-2-ENYL DIPHOSPHATE REDUCTASE"/>
    <property type="match status" value="1"/>
</dbReference>
<feature type="binding site" evidence="5">
    <location>
        <position position="221"/>
    </location>
    <ligand>
        <name>[4Fe-4S] cluster</name>
        <dbReference type="ChEBI" id="CHEBI:49883"/>
    </ligand>
</feature>
<dbReference type="UniPathway" id="UPA00056">
    <property type="reaction ID" value="UER00097"/>
</dbReference>
<feature type="binding site" evidence="5">
    <location>
        <position position="251"/>
    </location>
    <ligand>
        <name>(2E)-4-hydroxy-3-methylbut-2-enyl diphosphate</name>
        <dbReference type="ChEBI" id="CHEBI:128753"/>
    </ligand>
</feature>
<dbReference type="HAMAP" id="MF_00191">
    <property type="entry name" value="IspH"/>
    <property type="match status" value="1"/>
</dbReference>
<feature type="binding site" evidence="5">
    <location>
        <position position="249"/>
    </location>
    <ligand>
        <name>isopentenyl diphosphate</name>
        <dbReference type="ChEBI" id="CHEBI:128769"/>
    </ligand>
</feature>
<dbReference type="GO" id="GO:0046872">
    <property type="term" value="F:metal ion binding"/>
    <property type="evidence" value="ECO:0007669"/>
    <property type="project" value="UniProtKB-KW"/>
</dbReference>
<accession>A0A1F4RCU8</accession>
<keyword evidence="5" id="KW-0560">Oxidoreductase</keyword>
<keyword evidence="4 5" id="KW-0411">Iron-sulfur</keyword>
<comment type="function">
    <text evidence="5">Catalyzes the conversion of 1-hydroxy-2-methyl-2-(E)-butenyl 4-diphosphate (HMBPP) into a mixture of isopentenyl diphosphate (IPP) and dimethylallyl diphosphate (DMAPP). Acts in the terminal step of the DOXP/MEP pathway for isoprenoid precursor biosynthesis.</text>
</comment>
<dbReference type="GO" id="GO:0051745">
    <property type="term" value="F:4-hydroxy-3-methylbut-2-enyl diphosphate reductase activity"/>
    <property type="evidence" value="ECO:0007669"/>
    <property type="project" value="UniProtKB-UniRule"/>
</dbReference>
<evidence type="ECO:0000256" key="2">
    <source>
        <dbReference type="ARBA" id="ARBA00022723"/>
    </source>
</evidence>
<feature type="binding site" evidence="5">
    <location>
        <position position="106"/>
    </location>
    <ligand>
        <name>(2E)-4-hydroxy-3-methylbut-2-enyl diphosphate</name>
        <dbReference type="ChEBI" id="CHEBI:128753"/>
    </ligand>
</feature>
<feature type="binding site" evidence="5">
    <location>
        <position position="251"/>
    </location>
    <ligand>
        <name>dimethylallyl diphosphate</name>
        <dbReference type="ChEBI" id="CHEBI:57623"/>
    </ligand>
</feature>
<feature type="binding site" evidence="5">
    <location>
        <position position="293"/>
    </location>
    <ligand>
        <name>(2E)-4-hydroxy-3-methylbut-2-enyl diphosphate</name>
        <dbReference type="ChEBI" id="CHEBI:128753"/>
    </ligand>
</feature>
<feature type="binding site" evidence="5">
    <location>
        <position position="251"/>
    </location>
    <ligand>
        <name>isopentenyl diphosphate</name>
        <dbReference type="ChEBI" id="CHEBI:128769"/>
    </ligand>
</feature>
<feature type="binding site" evidence="5">
    <location>
        <position position="249"/>
    </location>
    <ligand>
        <name>dimethylallyl diphosphate</name>
        <dbReference type="ChEBI" id="CHEBI:57623"/>
    </ligand>
</feature>
<comment type="catalytic activity">
    <reaction evidence="5">
        <text>isopentenyl diphosphate + 2 oxidized [2Fe-2S]-[ferredoxin] + H2O = (2E)-4-hydroxy-3-methylbut-2-enyl diphosphate + 2 reduced [2Fe-2S]-[ferredoxin] + 2 H(+)</text>
        <dbReference type="Rhea" id="RHEA:24488"/>
        <dbReference type="Rhea" id="RHEA-COMP:10000"/>
        <dbReference type="Rhea" id="RHEA-COMP:10001"/>
        <dbReference type="ChEBI" id="CHEBI:15377"/>
        <dbReference type="ChEBI" id="CHEBI:15378"/>
        <dbReference type="ChEBI" id="CHEBI:33737"/>
        <dbReference type="ChEBI" id="CHEBI:33738"/>
        <dbReference type="ChEBI" id="CHEBI:128753"/>
        <dbReference type="ChEBI" id="CHEBI:128769"/>
        <dbReference type="EC" id="1.17.7.4"/>
    </reaction>
</comment>
<dbReference type="Gene3D" id="3.40.1010.20">
    <property type="entry name" value="4-hydroxy-3-methylbut-2-enyl diphosphate reductase, catalytic domain"/>
    <property type="match status" value="2"/>
</dbReference>
<feature type="active site" description="Proton donor" evidence="5">
    <location>
        <position position="158"/>
    </location>
</feature>
<sequence>MKGKVWIPFYIYIGTFSEKFHFSQKLSYNDCVQILIARYSGFCEGVERAYQIALEQTKTGQPVFMLGNLVHNTQVIEKLKSLNVKTVKSVAEIPAGSKGTLLISAHGVSPQVYEEAKGLGLGIIDTTCAWVKKAQRIAEESNEEDRTVIIVGDKGHAEVKGLVGWAGGRAQVIENIKDMDKIGGGKVSVIAQTTQAEEHFKKIVAAIRNKTKDVKEFNTICGATSKRQNAAVELAKKVDLILVIGDKMSANTKRLSELCSQTGTATHQIQTVAELDSTWLKGKTKIGLTAGASTPDWVVQEVVAKLGPAQKEKKCWFKALAIIILLCALLGRAQASVLQHVRYGDYKDKLRAVFDFDGSFGYETEGTKDKIVISLKDVDAAANIENYIELNDLVVRHFEIQKETNGLKVTIPLLASIEYTVFPLDNPPRLVVDFGREFLNIVSEGTVADGVELLSAKKGLAAGQINASILKVDLNKVEVKPALAKKTKPNIFQSFIDIITPWRQGTISRDFFLDKVVNIVNDHNAVAGINGTYFAPDGQPLGSLMIDQELVSFPIYDRTAFFLDQENQPYIDNISITSSFKLASGIRYTISGINQSRGSSDSIMYTPVWGETTKTNTQGLEIVVKKEKIVGINVSNSIIPDDGYVLSINGPGVETLAENVKVGDNINTSIRVIPYSTSPQSIINLISGGPRLIKKGRVYISKYQEQFKSDIAKGRAARTALGITKNRDLLLITVDGLPKKNKNTKENIGVTLEELSNLLLSLGAVEAMNLDGGSSATMVVNGRTINKPTAGFQRRISNALILKRL</sequence>
<dbReference type="GO" id="GO:0019288">
    <property type="term" value="P:isopentenyl diphosphate biosynthetic process, methylerythritol 4-phosphate pathway"/>
    <property type="evidence" value="ECO:0007669"/>
    <property type="project" value="UniProtKB-UniRule"/>
</dbReference>
<dbReference type="NCBIfam" id="TIGR00216">
    <property type="entry name" value="ispH_lytB"/>
    <property type="match status" value="1"/>
</dbReference>
<evidence type="ECO:0000256" key="4">
    <source>
        <dbReference type="ARBA" id="ARBA00023014"/>
    </source>
</evidence>
<feature type="binding site" evidence="5">
    <location>
        <position position="156"/>
    </location>
    <ligand>
        <name>dimethylallyl diphosphate</name>
        <dbReference type="ChEBI" id="CHEBI:57623"/>
    </ligand>
</feature>
<comment type="cofactor">
    <cofactor evidence="5">
        <name>[4Fe-4S] cluster</name>
        <dbReference type="ChEBI" id="CHEBI:49883"/>
    </cofactor>
    <text evidence="5">Binds 1 [4Fe-4S] cluster per subunit.</text>
</comment>
<dbReference type="InterPro" id="IPR003451">
    <property type="entry name" value="LytB/IspH"/>
</dbReference>
<comment type="catalytic activity">
    <reaction evidence="5">
        <text>dimethylallyl diphosphate + 2 oxidized [2Fe-2S]-[ferredoxin] + H2O = (2E)-4-hydroxy-3-methylbut-2-enyl diphosphate + 2 reduced [2Fe-2S]-[ferredoxin] + 2 H(+)</text>
        <dbReference type="Rhea" id="RHEA:24825"/>
        <dbReference type="Rhea" id="RHEA-COMP:10000"/>
        <dbReference type="Rhea" id="RHEA-COMP:10001"/>
        <dbReference type="ChEBI" id="CHEBI:15377"/>
        <dbReference type="ChEBI" id="CHEBI:15378"/>
        <dbReference type="ChEBI" id="CHEBI:33737"/>
        <dbReference type="ChEBI" id="CHEBI:33738"/>
        <dbReference type="ChEBI" id="CHEBI:57623"/>
        <dbReference type="ChEBI" id="CHEBI:128753"/>
        <dbReference type="EC" id="1.17.7.4"/>
    </reaction>
</comment>
<keyword evidence="3 5" id="KW-0408">Iron</keyword>
<dbReference type="Proteomes" id="UP000176938">
    <property type="component" value="Unassembled WGS sequence"/>
</dbReference>
<gene>
    <name evidence="5" type="primary">ispH</name>
    <name evidence="7" type="ORF">A3H38_01195</name>
</gene>
<evidence type="ECO:0000256" key="3">
    <source>
        <dbReference type="ARBA" id="ARBA00023004"/>
    </source>
</evidence>
<organism evidence="7 8">
    <name type="scientific">candidate division WOR-1 bacterium RIFCSPLOWO2_02_FULL_46_20</name>
    <dbReference type="NCBI Taxonomy" id="1802567"/>
    <lineage>
        <taxon>Bacteria</taxon>
        <taxon>Bacillati</taxon>
        <taxon>Saganbacteria</taxon>
    </lineage>
</organism>
<feature type="binding site" evidence="5">
    <location>
        <position position="43"/>
    </location>
    <ligand>
        <name>[4Fe-4S] cluster</name>
        <dbReference type="ChEBI" id="CHEBI:49883"/>
    </ligand>
</feature>
<feature type="binding site" evidence="5">
    <location>
        <position position="156"/>
    </location>
    <ligand>
        <name>isopentenyl diphosphate</name>
        <dbReference type="ChEBI" id="CHEBI:128769"/>
    </ligand>
</feature>
<feature type="binding site" evidence="5">
    <location>
        <position position="106"/>
    </location>
    <ligand>
        <name>isopentenyl diphosphate</name>
        <dbReference type="ChEBI" id="CHEBI:128769"/>
    </ligand>
</feature>
<feature type="binding site" evidence="5">
    <location>
        <position position="193"/>
    </location>
    <ligand>
        <name>(2E)-4-hydroxy-3-methylbut-2-enyl diphosphate</name>
        <dbReference type="ChEBI" id="CHEBI:128753"/>
    </ligand>
</feature>
<comment type="caution">
    <text evidence="5">Lacks conserved residue(s) required for the propagation of feature annotation.</text>
</comment>
<feature type="binding site" evidence="5">
    <location>
        <position position="128"/>
    </location>
    <ligand>
        <name>[4Fe-4S] cluster</name>
        <dbReference type="ChEBI" id="CHEBI:49883"/>
    </ligand>
</feature>
<evidence type="ECO:0000313" key="7">
    <source>
        <dbReference type="EMBL" id="OGC05997.1"/>
    </source>
</evidence>
<dbReference type="GO" id="GO:0051539">
    <property type="term" value="F:4 iron, 4 sulfur cluster binding"/>
    <property type="evidence" value="ECO:0007669"/>
    <property type="project" value="UniProtKB-UniRule"/>
</dbReference>
<protein>
    <recommendedName>
        <fullName evidence="5">4-hydroxy-3-methylbut-2-enyl diphosphate reductase</fullName>
        <shortName evidence="5">HMBPP reductase</shortName>
        <ecNumber evidence="5">1.17.7.4</ecNumber>
    </recommendedName>
</protein>
<dbReference type="AlphaFoldDB" id="A0A1F4RCU8"/>
<dbReference type="Pfam" id="PF02401">
    <property type="entry name" value="LYTB"/>
    <property type="match status" value="1"/>
</dbReference>
<feature type="binding site" evidence="5">
    <location>
        <position position="293"/>
    </location>
    <ligand>
        <name>isopentenyl diphosphate</name>
        <dbReference type="ChEBI" id="CHEBI:128769"/>
    </ligand>
</feature>
<feature type="binding site" evidence="5">
    <location>
        <position position="71"/>
    </location>
    <ligand>
        <name>isopentenyl diphosphate</name>
        <dbReference type="ChEBI" id="CHEBI:128769"/>
    </ligand>
</feature>
<name>A0A1F4RCU8_UNCSA</name>
<dbReference type="EC" id="1.17.7.4" evidence="5"/>
<comment type="pathway">
    <text evidence="5">Isoprenoid biosynthesis; isopentenyl diphosphate biosynthesis via DXP pathway; isopentenyl diphosphate from 1-deoxy-D-xylulose 5-phosphate: step 6/6.</text>
</comment>
<keyword evidence="5" id="KW-0414">Isoprene biosynthesis</keyword>
<feature type="domain" description="Phosphodiester glycosidase" evidence="6">
    <location>
        <begin position="623"/>
        <end position="802"/>
    </location>
</feature>
<dbReference type="UniPathway" id="UPA00059">
    <property type="reaction ID" value="UER00105"/>
</dbReference>
<comment type="caution">
    <text evidence="7">The sequence shown here is derived from an EMBL/GenBank/DDBJ whole genome shotgun (WGS) entry which is preliminary data.</text>
</comment>
<evidence type="ECO:0000256" key="1">
    <source>
        <dbReference type="ARBA" id="ARBA00022485"/>
    </source>
</evidence>
<feature type="binding site" evidence="5">
    <location>
        <position position="249"/>
    </location>
    <ligand>
        <name>(2E)-4-hydroxy-3-methylbut-2-enyl diphosphate</name>
        <dbReference type="ChEBI" id="CHEBI:128753"/>
    </ligand>
</feature>
<evidence type="ECO:0000256" key="5">
    <source>
        <dbReference type="HAMAP-Rule" id="MF_00191"/>
    </source>
</evidence>
<comment type="similarity">
    <text evidence="5">Belongs to the IspH family.</text>
</comment>
<dbReference type="InterPro" id="IPR018711">
    <property type="entry name" value="NAGPA"/>
</dbReference>
<feature type="binding site" evidence="5">
    <location>
        <position position="293"/>
    </location>
    <ligand>
        <name>dimethylallyl diphosphate</name>
        <dbReference type="ChEBI" id="CHEBI:57623"/>
    </ligand>
</feature>
<evidence type="ECO:0000313" key="8">
    <source>
        <dbReference type="Proteomes" id="UP000176938"/>
    </source>
</evidence>